<dbReference type="EMBL" id="PQXO01001782">
    <property type="protein sequence ID" value="TGO80270.1"/>
    <property type="molecule type" value="Genomic_DNA"/>
</dbReference>
<accession>A0A4Z1K860</accession>
<name>A0A4Z1K860_9HELO</name>
<comment type="caution">
    <text evidence="1">The sequence shown here is derived from an EMBL/GenBank/DDBJ whole genome shotgun (WGS) entry which is preliminary data.</text>
</comment>
<keyword evidence="2" id="KW-1185">Reference proteome</keyword>
<gene>
    <name evidence="1" type="ORF">BPOR_1792g00010</name>
</gene>
<evidence type="ECO:0000313" key="1">
    <source>
        <dbReference type="EMBL" id="TGO80270.1"/>
    </source>
</evidence>
<proteinExistence type="predicted"/>
<organism evidence="1 2">
    <name type="scientific">Botrytis porri</name>
    <dbReference type="NCBI Taxonomy" id="87229"/>
    <lineage>
        <taxon>Eukaryota</taxon>
        <taxon>Fungi</taxon>
        <taxon>Dikarya</taxon>
        <taxon>Ascomycota</taxon>
        <taxon>Pezizomycotina</taxon>
        <taxon>Leotiomycetes</taxon>
        <taxon>Helotiales</taxon>
        <taxon>Sclerotiniaceae</taxon>
        <taxon>Botrytis</taxon>
    </lineage>
</organism>
<sequence>MALYYKSTFNVQFHSKYIFLTKTSFTAKFPKRKVQSVTGVASENIIIITNNITNMSSSQISQLISPSAKIGDRSISETGSGNELTREVLNNNNNTRNFVEEIGISVDGIRRRGDDSV</sequence>
<dbReference type="AlphaFoldDB" id="A0A4Z1K860"/>
<dbReference type="Proteomes" id="UP000297280">
    <property type="component" value="Unassembled WGS sequence"/>
</dbReference>
<evidence type="ECO:0000313" key="2">
    <source>
        <dbReference type="Proteomes" id="UP000297280"/>
    </source>
</evidence>
<reference evidence="1 2" key="1">
    <citation type="submission" date="2017-12" db="EMBL/GenBank/DDBJ databases">
        <title>Comparative genomics of Botrytis spp.</title>
        <authorList>
            <person name="Valero-Jimenez C.A."/>
            <person name="Tapia P."/>
            <person name="Veloso J."/>
            <person name="Silva-Moreno E."/>
            <person name="Staats M."/>
            <person name="Valdes J.H."/>
            <person name="Van Kan J.A.L."/>
        </authorList>
    </citation>
    <scope>NUCLEOTIDE SEQUENCE [LARGE SCALE GENOMIC DNA]</scope>
    <source>
        <strain evidence="1 2">MUCL3349</strain>
    </source>
</reference>
<protein>
    <submittedName>
        <fullName evidence="1">Uncharacterized protein</fullName>
    </submittedName>
</protein>